<keyword evidence="12 18" id="KW-0486">Methionine biosynthesis</keyword>
<reference evidence="21 22" key="1">
    <citation type="submission" date="2019-10" db="EMBL/GenBank/DDBJ databases">
        <title>Nocardia macrotermitis sp. nov. and Nocardia aurantia sp. nov., isolated from the gut of fungus growing-termite Macrotermes natalensis.</title>
        <authorList>
            <person name="Benndorf R."/>
            <person name="Schwitalla J."/>
            <person name="Martin K."/>
            <person name="De Beer W."/>
            <person name="Kaster A.-K."/>
            <person name="Vollmers J."/>
            <person name="Poulsen M."/>
            <person name="Beemelmanns C."/>
        </authorList>
    </citation>
    <scope>NUCLEOTIDE SEQUENCE [LARGE SCALE GENOMIC DNA]</scope>
    <source>
        <strain evidence="21 22">RB56</strain>
    </source>
</reference>
<protein>
    <recommendedName>
        <fullName evidence="6 18">Homoserine dehydrogenase</fullName>
        <ecNumber evidence="5 18">1.1.1.3</ecNumber>
    </recommendedName>
</protein>
<evidence type="ECO:0000256" key="18">
    <source>
        <dbReference type="RuleBase" id="RU000579"/>
    </source>
</evidence>
<evidence type="ECO:0000256" key="1">
    <source>
        <dbReference type="ARBA" id="ARBA00001920"/>
    </source>
</evidence>
<evidence type="ECO:0000256" key="14">
    <source>
        <dbReference type="ARBA" id="ARBA00048841"/>
    </source>
</evidence>
<comment type="similarity">
    <text evidence="4 19">Belongs to the homoserine dehydrogenase family.</text>
</comment>
<evidence type="ECO:0000256" key="10">
    <source>
        <dbReference type="ARBA" id="ARBA00023002"/>
    </source>
</evidence>
<evidence type="ECO:0000256" key="17">
    <source>
        <dbReference type="PIRSR" id="PIRSR000098-2"/>
    </source>
</evidence>
<evidence type="ECO:0000256" key="6">
    <source>
        <dbReference type="ARBA" id="ARBA00013376"/>
    </source>
</evidence>
<dbReference type="PANTHER" id="PTHR43331">
    <property type="entry name" value="HOMOSERINE DEHYDROGENASE"/>
    <property type="match status" value="1"/>
</dbReference>
<evidence type="ECO:0000256" key="16">
    <source>
        <dbReference type="PIRSR" id="PIRSR000098-1"/>
    </source>
</evidence>
<keyword evidence="8 18" id="KW-0791">Threonine biosynthesis</keyword>
<dbReference type="InterPro" id="IPR016204">
    <property type="entry name" value="HDH"/>
</dbReference>
<feature type="binding site" evidence="17">
    <location>
        <position position="134"/>
    </location>
    <ligand>
        <name>NADPH</name>
        <dbReference type="ChEBI" id="CHEBI:57783"/>
    </ligand>
</feature>
<dbReference type="AlphaFoldDB" id="A0A7K0DW99"/>
<keyword evidence="22" id="KW-1185">Reference proteome</keyword>
<keyword evidence="7 18" id="KW-0028">Amino-acid biosynthesis</keyword>
<evidence type="ECO:0000313" key="21">
    <source>
        <dbReference type="EMBL" id="MQY30049.1"/>
    </source>
</evidence>
<dbReference type="EC" id="1.1.1.3" evidence="5 18"/>
<dbReference type="Pfam" id="PF00742">
    <property type="entry name" value="Homoserine_dh"/>
    <property type="match status" value="1"/>
</dbReference>
<dbReference type="SUPFAM" id="SSF55347">
    <property type="entry name" value="Glyceraldehyde-3-phosphate dehydrogenase-like, C-terminal domain"/>
    <property type="match status" value="1"/>
</dbReference>
<dbReference type="SUPFAM" id="SSF51735">
    <property type="entry name" value="NAD(P)-binding Rossmann-fold domains"/>
    <property type="match status" value="1"/>
</dbReference>
<dbReference type="Gene3D" id="3.30.70.260">
    <property type="match status" value="1"/>
</dbReference>
<proteinExistence type="inferred from homology"/>
<name>A0A7K0DW99_9NOCA</name>
<sequence length="467" mass="48366">MTGQGPEAVAERHHEGAPVVPQHLSTSAFGTDHPIGVAVLGMGNVGTEVVKILREHAEEMRQRVGAPLVLRGVAVRRTGVDRGIPAELLTTDAEALVGREDVDLVVEVMGGIDPARALIGAALRAGKSVVTANKALLADYTGELAAAAERSRADLYFEAAVAGAIPVVRPLIQSLSGDRVDRVVGIVNGTTNFILSAMAETGADYHATLAEATRLGYAEADPTADVEGYDAAAKAAILASLAFHTRVTAADVYREGIARISAEDLETAAAVGCTVKLLAICERIPGELSVAEGGKDRVSVRVYPALIPLKHPLSSVDGAFNAVVVEAENAGRLMFYGQGAGGAPTASAVMGDLVMAARNKFYGGRAPGESVYAELPIAPFGDTPTRYHVNLQVADRTGVLQAVAGEFADHGVSISTVRQEGHGAGARLVVVTHHAQESALADTVAALAELESVTSVTSVLRLEGTEE</sequence>
<dbReference type="PIRSF" id="PIRSF000098">
    <property type="entry name" value="Homoser_dehydrog"/>
    <property type="match status" value="1"/>
</dbReference>
<gene>
    <name evidence="21" type="primary">hom</name>
    <name evidence="21" type="ORF">NRB56_56450</name>
</gene>
<dbReference type="PROSITE" id="PS51671">
    <property type="entry name" value="ACT"/>
    <property type="match status" value="1"/>
</dbReference>
<feature type="binding site" evidence="17">
    <location>
        <position position="219"/>
    </location>
    <ligand>
        <name>L-homoserine</name>
        <dbReference type="ChEBI" id="CHEBI:57476"/>
    </ligand>
</feature>
<evidence type="ECO:0000256" key="4">
    <source>
        <dbReference type="ARBA" id="ARBA00006753"/>
    </source>
</evidence>
<dbReference type="InterPro" id="IPR002912">
    <property type="entry name" value="ACT_dom"/>
</dbReference>
<dbReference type="RefSeq" id="WP_227838398.1">
    <property type="nucleotide sequence ID" value="NZ_WEGI01000012.1"/>
</dbReference>
<evidence type="ECO:0000256" key="7">
    <source>
        <dbReference type="ARBA" id="ARBA00022605"/>
    </source>
</evidence>
<dbReference type="Gene3D" id="3.30.360.10">
    <property type="entry name" value="Dihydrodipicolinate Reductase, domain 2"/>
    <property type="match status" value="1"/>
</dbReference>
<dbReference type="InterPro" id="IPR036291">
    <property type="entry name" value="NAD(P)-bd_dom_sf"/>
</dbReference>
<dbReference type="PROSITE" id="PS01042">
    <property type="entry name" value="HOMOSER_DHGENASE"/>
    <property type="match status" value="1"/>
</dbReference>
<dbReference type="SUPFAM" id="SSF55021">
    <property type="entry name" value="ACT-like"/>
    <property type="match status" value="1"/>
</dbReference>
<comment type="cofactor">
    <cofactor evidence="1">
        <name>a metal cation</name>
        <dbReference type="ChEBI" id="CHEBI:25213"/>
    </cofactor>
</comment>
<comment type="function">
    <text evidence="13">Catalyzes the conversion of L-aspartate-beta-semialdehyde (L-Asa) to L-homoserine (L-Hse), the third step in the biosynthesis of threonine and methionine from aspartate.</text>
</comment>
<dbReference type="InterPro" id="IPR005106">
    <property type="entry name" value="Asp/hSer_DH_NAD-bd"/>
</dbReference>
<evidence type="ECO:0000313" key="22">
    <source>
        <dbReference type="Proteomes" id="UP000431401"/>
    </source>
</evidence>
<dbReference type="FunFam" id="3.30.360.10:FF:000005">
    <property type="entry name" value="Homoserine dehydrogenase"/>
    <property type="match status" value="1"/>
</dbReference>
<dbReference type="InterPro" id="IPR019811">
    <property type="entry name" value="HDH_CS"/>
</dbReference>
<comment type="pathway">
    <text evidence="2 18">Amino-acid biosynthesis; L-threonine biosynthesis; L-threonine from L-aspartate: step 3/5.</text>
</comment>
<evidence type="ECO:0000256" key="2">
    <source>
        <dbReference type="ARBA" id="ARBA00005056"/>
    </source>
</evidence>
<dbReference type="CDD" id="cd04881">
    <property type="entry name" value="ACT_HSDH-Hom"/>
    <property type="match status" value="1"/>
</dbReference>
<dbReference type="InterPro" id="IPR045865">
    <property type="entry name" value="ACT-like_dom_sf"/>
</dbReference>
<dbReference type="Pfam" id="PF03447">
    <property type="entry name" value="NAD_binding_3"/>
    <property type="match status" value="1"/>
</dbReference>
<dbReference type="PANTHER" id="PTHR43331:SF1">
    <property type="entry name" value="HOMOSERINE DEHYDROGENASE"/>
    <property type="match status" value="1"/>
</dbReference>
<dbReference type="InterPro" id="IPR001342">
    <property type="entry name" value="HDH_cat"/>
</dbReference>
<comment type="catalytic activity">
    <reaction evidence="15">
        <text>L-homoserine + NAD(+) = L-aspartate 4-semialdehyde + NADH + H(+)</text>
        <dbReference type="Rhea" id="RHEA:15757"/>
        <dbReference type="ChEBI" id="CHEBI:15378"/>
        <dbReference type="ChEBI" id="CHEBI:57476"/>
        <dbReference type="ChEBI" id="CHEBI:57540"/>
        <dbReference type="ChEBI" id="CHEBI:57945"/>
        <dbReference type="ChEBI" id="CHEBI:537519"/>
        <dbReference type="EC" id="1.1.1.3"/>
    </reaction>
    <physiologicalReaction direction="right-to-left" evidence="15">
        <dbReference type="Rhea" id="RHEA:15759"/>
    </physiologicalReaction>
</comment>
<evidence type="ECO:0000256" key="9">
    <source>
        <dbReference type="ARBA" id="ARBA00022857"/>
    </source>
</evidence>
<evidence type="ECO:0000256" key="19">
    <source>
        <dbReference type="RuleBase" id="RU004171"/>
    </source>
</evidence>
<dbReference type="GO" id="GO:0050661">
    <property type="term" value="F:NADP binding"/>
    <property type="evidence" value="ECO:0007669"/>
    <property type="project" value="InterPro"/>
</dbReference>
<evidence type="ECO:0000259" key="20">
    <source>
        <dbReference type="PROSITE" id="PS51671"/>
    </source>
</evidence>
<dbReference type="Gene3D" id="3.40.50.720">
    <property type="entry name" value="NAD(P)-binding Rossmann-like Domain"/>
    <property type="match status" value="1"/>
</dbReference>
<feature type="binding site" evidence="17">
    <location>
        <begin position="40"/>
        <end position="47"/>
    </location>
    <ligand>
        <name>NADP(+)</name>
        <dbReference type="ChEBI" id="CHEBI:58349"/>
    </ligand>
</feature>
<evidence type="ECO:0000256" key="8">
    <source>
        <dbReference type="ARBA" id="ARBA00022697"/>
    </source>
</evidence>
<accession>A0A7K0DW99</accession>
<keyword evidence="10 18" id="KW-0560">Oxidoreductase</keyword>
<evidence type="ECO:0000256" key="3">
    <source>
        <dbReference type="ARBA" id="ARBA00005062"/>
    </source>
</evidence>
<evidence type="ECO:0000256" key="11">
    <source>
        <dbReference type="ARBA" id="ARBA00023053"/>
    </source>
</evidence>
<organism evidence="21 22">
    <name type="scientific">Nocardia aurantia</name>
    <dbReference type="NCBI Taxonomy" id="2585199"/>
    <lineage>
        <taxon>Bacteria</taxon>
        <taxon>Bacillati</taxon>
        <taxon>Actinomycetota</taxon>
        <taxon>Actinomycetes</taxon>
        <taxon>Mycobacteriales</taxon>
        <taxon>Nocardiaceae</taxon>
        <taxon>Nocardia</taxon>
    </lineage>
</organism>
<dbReference type="UniPathway" id="UPA00051">
    <property type="reaction ID" value="UER00465"/>
</dbReference>
<dbReference type="GO" id="GO:0004412">
    <property type="term" value="F:homoserine dehydrogenase activity"/>
    <property type="evidence" value="ECO:0007669"/>
    <property type="project" value="UniProtKB-EC"/>
</dbReference>
<dbReference type="UniPathway" id="UPA00050">
    <property type="reaction ID" value="UER00063"/>
</dbReference>
<evidence type="ECO:0000256" key="15">
    <source>
        <dbReference type="ARBA" id="ARBA00049031"/>
    </source>
</evidence>
<comment type="caution">
    <text evidence="21">The sequence shown here is derived from an EMBL/GenBank/DDBJ whole genome shotgun (WGS) entry which is preliminary data.</text>
</comment>
<feature type="active site" description="Proton donor" evidence="16">
    <location>
        <position position="234"/>
    </location>
</feature>
<comment type="catalytic activity">
    <reaction evidence="14">
        <text>L-homoserine + NADP(+) = L-aspartate 4-semialdehyde + NADPH + H(+)</text>
        <dbReference type="Rhea" id="RHEA:15761"/>
        <dbReference type="ChEBI" id="CHEBI:15378"/>
        <dbReference type="ChEBI" id="CHEBI:57476"/>
        <dbReference type="ChEBI" id="CHEBI:57783"/>
        <dbReference type="ChEBI" id="CHEBI:58349"/>
        <dbReference type="ChEBI" id="CHEBI:537519"/>
        <dbReference type="EC" id="1.1.1.3"/>
    </reaction>
    <physiologicalReaction direction="right-to-left" evidence="14">
        <dbReference type="Rhea" id="RHEA:15763"/>
    </physiologicalReaction>
</comment>
<keyword evidence="11" id="KW-0915">Sodium</keyword>
<dbReference type="NCBIfam" id="NF004976">
    <property type="entry name" value="PRK06349.1"/>
    <property type="match status" value="1"/>
</dbReference>
<dbReference type="Proteomes" id="UP000431401">
    <property type="component" value="Unassembled WGS sequence"/>
</dbReference>
<keyword evidence="9 17" id="KW-0521">NADP</keyword>
<dbReference type="Pfam" id="PF01842">
    <property type="entry name" value="ACT"/>
    <property type="match status" value="1"/>
</dbReference>
<evidence type="ECO:0000256" key="13">
    <source>
        <dbReference type="ARBA" id="ARBA00044930"/>
    </source>
</evidence>
<comment type="pathway">
    <text evidence="3 18">Amino-acid biosynthesis; L-methionine biosynthesis via de novo pathway; L-homoserine from L-aspartate: step 3/3.</text>
</comment>
<dbReference type="EMBL" id="WEGI01000012">
    <property type="protein sequence ID" value="MQY30049.1"/>
    <property type="molecule type" value="Genomic_DNA"/>
</dbReference>
<evidence type="ECO:0000256" key="12">
    <source>
        <dbReference type="ARBA" id="ARBA00023167"/>
    </source>
</evidence>
<dbReference type="GO" id="GO:0009088">
    <property type="term" value="P:threonine biosynthetic process"/>
    <property type="evidence" value="ECO:0007669"/>
    <property type="project" value="UniProtKB-UniPathway"/>
</dbReference>
<feature type="domain" description="ACT" evidence="20">
    <location>
        <begin position="388"/>
        <end position="464"/>
    </location>
</feature>
<evidence type="ECO:0000256" key="5">
    <source>
        <dbReference type="ARBA" id="ARBA00013213"/>
    </source>
</evidence>
<dbReference type="GO" id="GO:0009086">
    <property type="term" value="P:methionine biosynthetic process"/>
    <property type="evidence" value="ECO:0007669"/>
    <property type="project" value="UniProtKB-KW"/>
</dbReference>